<evidence type="ECO:0000256" key="14">
    <source>
        <dbReference type="ARBA" id="ARBA00044632"/>
    </source>
</evidence>
<dbReference type="InterPro" id="IPR035937">
    <property type="entry name" value="FPG_N"/>
</dbReference>
<dbReference type="NCBIfam" id="TIGR00577">
    <property type="entry name" value="fpg"/>
    <property type="match status" value="1"/>
</dbReference>
<dbReference type="SUPFAM" id="SSF57716">
    <property type="entry name" value="Glucocorticoid receptor-like (DNA-binding domain)"/>
    <property type="match status" value="1"/>
</dbReference>
<keyword evidence="11 15" id="KW-0456">Lyase</keyword>
<evidence type="ECO:0000256" key="5">
    <source>
        <dbReference type="ARBA" id="ARBA00022763"/>
    </source>
</evidence>
<feature type="binding site" evidence="15">
    <location>
        <position position="152"/>
    </location>
    <ligand>
        <name>DNA</name>
        <dbReference type="ChEBI" id="CHEBI:16991"/>
    </ligand>
</feature>
<dbReference type="InterPro" id="IPR012319">
    <property type="entry name" value="FPG_cat"/>
</dbReference>
<dbReference type="NCBIfam" id="NF002211">
    <property type="entry name" value="PRK01103.1"/>
    <property type="match status" value="1"/>
</dbReference>
<keyword evidence="8 15" id="KW-0862">Zinc</keyword>
<dbReference type="InterPro" id="IPR010663">
    <property type="entry name" value="Znf_FPG/IleRS"/>
</dbReference>
<evidence type="ECO:0000256" key="8">
    <source>
        <dbReference type="ARBA" id="ARBA00022833"/>
    </source>
</evidence>
<dbReference type="GO" id="GO:0008534">
    <property type="term" value="F:oxidized purine nucleobase lesion DNA N-glycosylase activity"/>
    <property type="evidence" value="ECO:0007669"/>
    <property type="project" value="UniProtKB-EC"/>
</dbReference>
<evidence type="ECO:0000256" key="12">
    <source>
        <dbReference type="ARBA" id="ARBA00023268"/>
    </source>
</evidence>
<comment type="caution">
    <text evidence="18">The sequence shown here is derived from an EMBL/GenBank/DDBJ whole genome shotgun (WGS) entry which is preliminary data.</text>
</comment>
<comment type="catalytic activity">
    <reaction evidence="14 15">
        <text>2'-deoxyribonucleotide-(2'-deoxyribose 5'-phosphate)-2'-deoxyribonucleotide-DNA = a 3'-end 2'-deoxyribonucleotide-(2,3-dehydro-2,3-deoxyribose 5'-phosphate)-DNA + a 5'-end 5'-phospho-2'-deoxyribonucleoside-DNA + H(+)</text>
        <dbReference type="Rhea" id="RHEA:66592"/>
        <dbReference type="Rhea" id="RHEA-COMP:13180"/>
        <dbReference type="Rhea" id="RHEA-COMP:16897"/>
        <dbReference type="Rhea" id="RHEA-COMP:17067"/>
        <dbReference type="ChEBI" id="CHEBI:15378"/>
        <dbReference type="ChEBI" id="CHEBI:136412"/>
        <dbReference type="ChEBI" id="CHEBI:157695"/>
        <dbReference type="ChEBI" id="CHEBI:167181"/>
        <dbReference type="EC" id="4.2.99.18"/>
    </reaction>
</comment>
<evidence type="ECO:0000256" key="10">
    <source>
        <dbReference type="ARBA" id="ARBA00023204"/>
    </source>
</evidence>
<comment type="similarity">
    <text evidence="2 15">Belongs to the FPG family.</text>
</comment>
<dbReference type="HAMAP" id="MF_00103">
    <property type="entry name" value="Fapy_DNA_glycosyl"/>
    <property type="match status" value="1"/>
</dbReference>
<feature type="active site" description="Proton donor" evidence="15">
    <location>
        <position position="3"/>
    </location>
</feature>
<dbReference type="RefSeq" id="WP_400188221.1">
    <property type="nucleotide sequence ID" value="NZ_JBGORX010000006.1"/>
</dbReference>
<sequence length="282" mass="31570">MPELPEVETTKEGIKPHLEGQIIGNIEVRNYGFRIPVPANINELCAEKKILAVTRRAKYILLQLSEGYLLIHLGMSGHLRIVSNTNLPEKHDHITLNLTNGKALRFCDPRRFGLFIYIDENPHQHKLLTHLGPEPLSEAFDGHYLYQRAQNKNKPIKSFIMDNEIVVGVGNIYATESLFLSTIHPATPAKNIDEASYHLLAKHIKSVLQQAIKSGGTTLRDFYAFDGKPGYFSISLQVYGRKNQPCMKCRHSIQTVIIGGRSSAFCPHCQILAPSHGVSGQL</sequence>
<comment type="subunit">
    <text evidence="3 15">Monomer.</text>
</comment>
<keyword evidence="4 15" id="KW-0479">Metal-binding</keyword>
<dbReference type="PROSITE" id="PS51066">
    <property type="entry name" value="ZF_FPG_2"/>
    <property type="match status" value="1"/>
</dbReference>
<reference evidence="18 19" key="1">
    <citation type="submission" date="2024-08" db="EMBL/GenBank/DDBJ databases">
        <title>Draft Genome Sequence of Legionella lytica strain DSB2004, Isolated From a Fire Sprinkler System.</title>
        <authorList>
            <person name="Everhart A.D."/>
            <person name="Kidane D.T."/>
            <person name="Farone A.L."/>
            <person name="Farone M.B."/>
        </authorList>
    </citation>
    <scope>NUCLEOTIDE SEQUENCE [LARGE SCALE GENOMIC DNA]</scope>
    <source>
        <strain evidence="18 19">DSB2004</strain>
    </source>
</reference>
<proteinExistence type="inferred from homology"/>
<keyword evidence="7 15" id="KW-0378">Hydrolase</keyword>
<dbReference type="Gene3D" id="3.20.190.10">
    <property type="entry name" value="MutM-like, N-terminal"/>
    <property type="match status" value="1"/>
</dbReference>
<dbReference type="PROSITE" id="PS51068">
    <property type="entry name" value="FPG_CAT"/>
    <property type="match status" value="1"/>
</dbReference>
<feature type="active site" description="Proton donor; for delta-elimination activity" evidence="15">
    <location>
        <position position="261"/>
    </location>
</feature>
<feature type="active site" description="Proton donor; for beta-elimination activity" evidence="15">
    <location>
        <position position="58"/>
    </location>
</feature>
<dbReference type="EC" id="4.2.99.18" evidence="15"/>
<dbReference type="Gene3D" id="1.10.8.50">
    <property type="match status" value="1"/>
</dbReference>
<comment type="function">
    <text evidence="15">Involved in base excision repair of DNA damaged by oxidation or by mutagenic agents. Acts as DNA glycosylase that recognizes and removes damaged bases. Has a preference for oxidized purines, such as 7,8-dihydro-8-oxoguanine (8-oxoG). Has AP (apurinic/apyrimidinic) lyase activity and introduces nicks in the DNA strand. Cleaves the DNA backbone by beta-delta elimination to generate a single-strand break at the site of the removed base with both 3'- and 5'-phosphates.</text>
</comment>
<dbReference type="InterPro" id="IPR015886">
    <property type="entry name" value="H2TH_FPG"/>
</dbReference>
<dbReference type="Pfam" id="PF06827">
    <property type="entry name" value="zf-FPG_IleRS"/>
    <property type="match status" value="1"/>
</dbReference>
<dbReference type="EMBL" id="JBGORX010000006">
    <property type="protein sequence ID" value="MFJ1269397.1"/>
    <property type="molecule type" value="Genomic_DNA"/>
</dbReference>
<keyword evidence="13 15" id="KW-0326">Glycosidase</keyword>
<dbReference type="CDD" id="cd08966">
    <property type="entry name" value="EcFpg-like_N"/>
    <property type="match status" value="1"/>
</dbReference>
<gene>
    <name evidence="15 18" type="primary">mutM</name>
    <name evidence="15" type="synonym">fpg</name>
    <name evidence="18" type="ORF">ACD661_12590</name>
</gene>
<dbReference type="Pfam" id="PF01149">
    <property type="entry name" value="Fapy_DNA_glyco"/>
    <property type="match status" value="1"/>
</dbReference>
<dbReference type="InterPro" id="IPR020629">
    <property type="entry name" value="FPG_Glyclase"/>
</dbReference>
<keyword evidence="9 15" id="KW-0238">DNA-binding</keyword>
<keyword evidence="12 15" id="KW-0511">Multifunctional enzyme</keyword>
<dbReference type="PANTHER" id="PTHR22993">
    <property type="entry name" value="FORMAMIDOPYRIMIDINE-DNA GLYCOSYLASE"/>
    <property type="match status" value="1"/>
</dbReference>
<comment type="cofactor">
    <cofactor evidence="15">
        <name>Zn(2+)</name>
        <dbReference type="ChEBI" id="CHEBI:29105"/>
    </cofactor>
    <text evidence="15">Binds 1 zinc ion per subunit.</text>
</comment>
<evidence type="ECO:0000259" key="16">
    <source>
        <dbReference type="PROSITE" id="PS51066"/>
    </source>
</evidence>
<feature type="active site" description="Schiff-base intermediate with DNA" evidence="15">
    <location>
        <position position="2"/>
    </location>
</feature>
<dbReference type="Pfam" id="PF06831">
    <property type="entry name" value="H2TH"/>
    <property type="match status" value="1"/>
</dbReference>
<dbReference type="GO" id="GO:0140078">
    <property type="term" value="F:class I DNA-(apurinic or apyrimidinic site) endonuclease activity"/>
    <property type="evidence" value="ECO:0007669"/>
    <property type="project" value="UniProtKB-EC"/>
</dbReference>
<keyword evidence="19" id="KW-1185">Reference proteome</keyword>
<name>A0ABW8D9N1_9GAMM</name>
<accession>A0ABW8D9N1</accession>
<dbReference type="SUPFAM" id="SSF81624">
    <property type="entry name" value="N-terminal domain of MutM-like DNA repair proteins"/>
    <property type="match status" value="1"/>
</dbReference>
<dbReference type="EC" id="3.2.2.23" evidence="15"/>
<evidence type="ECO:0000256" key="13">
    <source>
        <dbReference type="ARBA" id="ARBA00023295"/>
    </source>
</evidence>
<feature type="binding site" evidence="15">
    <location>
        <position position="110"/>
    </location>
    <ligand>
        <name>DNA</name>
        <dbReference type="ChEBI" id="CHEBI:16991"/>
    </ligand>
</feature>
<organism evidence="18 19">
    <name type="scientific">Legionella lytica</name>
    <dbReference type="NCBI Taxonomy" id="96232"/>
    <lineage>
        <taxon>Bacteria</taxon>
        <taxon>Pseudomonadati</taxon>
        <taxon>Pseudomonadota</taxon>
        <taxon>Gammaproteobacteria</taxon>
        <taxon>Legionellales</taxon>
        <taxon>Legionellaceae</taxon>
        <taxon>Legionella</taxon>
    </lineage>
</organism>
<evidence type="ECO:0000256" key="1">
    <source>
        <dbReference type="ARBA" id="ARBA00001668"/>
    </source>
</evidence>
<protein>
    <recommendedName>
        <fullName evidence="15">Formamidopyrimidine-DNA glycosylase</fullName>
        <shortName evidence="15">Fapy-DNA glycosylase</shortName>
        <ecNumber evidence="15">3.2.2.23</ecNumber>
    </recommendedName>
    <alternativeName>
        <fullName evidence="15">DNA-(apurinic or apyrimidinic site) lyase MutM</fullName>
        <shortName evidence="15">AP lyase MutM</shortName>
        <ecNumber evidence="15">4.2.99.18</ecNumber>
    </alternativeName>
</protein>
<keyword evidence="10 15" id="KW-0234">DNA repair</keyword>
<evidence type="ECO:0000259" key="17">
    <source>
        <dbReference type="PROSITE" id="PS51068"/>
    </source>
</evidence>
<keyword evidence="5 15" id="KW-0227">DNA damage</keyword>
<evidence type="ECO:0000256" key="3">
    <source>
        <dbReference type="ARBA" id="ARBA00011245"/>
    </source>
</evidence>
<evidence type="ECO:0000256" key="7">
    <source>
        <dbReference type="ARBA" id="ARBA00022801"/>
    </source>
</evidence>
<evidence type="ECO:0000256" key="9">
    <source>
        <dbReference type="ARBA" id="ARBA00023125"/>
    </source>
</evidence>
<comment type="catalytic activity">
    <reaction evidence="1 15">
        <text>Hydrolysis of DNA containing ring-opened 7-methylguanine residues, releasing 2,6-diamino-4-hydroxy-5-(N-methyl)formamidopyrimidine.</text>
        <dbReference type="EC" id="3.2.2.23"/>
    </reaction>
</comment>
<evidence type="ECO:0000256" key="11">
    <source>
        <dbReference type="ARBA" id="ARBA00023239"/>
    </source>
</evidence>
<evidence type="ECO:0000256" key="15">
    <source>
        <dbReference type="HAMAP-Rule" id="MF_00103"/>
    </source>
</evidence>
<keyword evidence="6 15" id="KW-0863">Zinc-finger</keyword>
<dbReference type="SMART" id="SM00898">
    <property type="entry name" value="Fapy_DNA_glyco"/>
    <property type="match status" value="1"/>
</dbReference>
<dbReference type="SMART" id="SM01232">
    <property type="entry name" value="H2TH"/>
    <property type="match status" value="1"/>
</dbReference>
<dbReference type="SUPFAM" id="SSF46946">
    <property type="entry name" value="S13-like H2TH domain"/>
    <property type="match status" value="1"/>
</dbReference>
<dbReference type="InterPro" id="IPR010979">
    <property type="entry name" value="Ribosomal_uS13-like_H2TH"/>
</dbReference>
<feature type="domain" description="Formamidopyrimidine-DNA glycosylase catalytic" evidence="17">
    <location>
        <begin position="2"/>
        <end position="113"/>
    </location>
</feature>
<evidence type="ECO:0000313" key="19">
    <source>
        <dbReference type="Proteomes" id="UP001615550"/>
    </source>
</evidence>
<dbReference type="Proteomes" id="UP001615550">
    <property type="component" value="Unassembled WGS sequence"/>
</dbReference>
<feature type="binding site" evidence="15">
    <location>
        <position position="91"/>
    </location>
    <ligand>
        <name>DNA</name>
        <dbReference type="ChEBI" id="CHEBI:16991"/>
    </ligand>
</feature>
<dbReference type="InterPro" id="IPR000214">
    <property type="entry name" value="Znf_DNA_glyclase/AP_lyase"/>
</dbReference>
<feature type="domain" description="FPG-type" evidence="16">
    <location>
        <begin position="237"/>
        <end position="271"/>
    </location>
</feature>
<evidence type="ECO:0000256" key="2">
    <source>
        <dbReference type="ARBA" id="ARBA00009409"/>
    </source>
</evidence>
<dbReference type="PANTHER" id="PTHR22993:SF9">
    <property type="entry name" value="FORMAMIDOPYRIMIDINE-DNA GLYCOSYLASE"/>
    <property type="match status" value="1"/>
</dbReference>
<evidence type="ECO:0000313" key="18">
    <source>
        <dbReference type="EMBL" id="MFJ1269397.1"/>
    </source>
</evidence>
<evidence type="ECO:0000256" key="6">
    <source>
        <dbReference type="ARBA" id="ARBA00022771"/>
    </source>
</evidence>
<evidence type="ECO:0000256" key="4">
    <source>
        <dbReference type="ARBA" id="ARBA00022723"/>
    </source>
</evidence>